<evidence type="ECO:0000259" key="4">
    <source>
        <dbReference type="PROSITE" id="PS50835"/>
    </source>
</evidence>
<dbReference type="Ensembl" id="ENSSCAT00000010921.1">
    <property type="protein sequence ID" value="ENSSCAP00000009670.1"/>
    <property type="gene ID" value="ENSSCAG00000007356.1"/>
</dbReference>
<name>A0A8C9MYC6_SERCA</name>
<dbReference type="CDD" id="cd00099">
    <property type="entry name" value="IgV"/>
    <property type="match status" value="1"/>
</dbReference>
<proteinExistence type="predicted"/>
<dbReference type="AlphaFoldDB" id="A0A8C9MYC6"/>
<evidence type="ECO:0000256" key="1">
    <source>
        <dbReference type="ARBA" id="ARBA00022859"/>
    </source>
</evidence>
<dbReference type="InterPro" id="IPR007110">
    <property type="entry name" value="Ig-like_dom"/>
</dbReference>
<reference evidence="5" key="1">
    <citation type="submission" date="2025-08" db="UniProtKB">
        <authorList>
            <consortium name="Ensembl"/>
        </authorList>
    </citation>
    <scope>IDENTIFICATION</scope>
</reference>
<dbReference type="Gene3D" id="2.60.40.10">
    <property type="entry name" value="Immunoglobulins"/>
    <property type="match status" value="1"/>
</dbReference>
<dbReference type="SMART" id="SM00409">
    <property type="entry name" value="IG"/>
    <property type="match status" value="1"/>
</dbReference>
<keyword evidence="1" id="KW-0391">Immunity</keyword>
<evidence type="ECO:0000256" key="2">
    <source>
        <dbReference type="ARBA" id="ARBA00023130"/>
    </source>
</evidence>
<evidence type="ECO:0000313" key="6">
    <source>
        <dbReference type="Proteomes" id="UP000694409"/>
    </source>
</evidence>
<accession>A0A8C9MYC6</accession>
<reference evidence="5" key="2">
    <citation type="submission" date="2025-09" db="UniProtKB">
        <authorList>
            <consortium name="Ensembl"/>
        </authorList>
    </citation>
    <scope>IDENTIFICATION</scope>
</reference>
<dbReference type="InterPro" id="IPR013783">
    <property type="entry name" value="Ig-like_fold"/>
</dbReference>
<keyword evidence="3" id="KW-1280">Immunoglobulin</keyword>
<evidence type="ECO:0000256" key="3">
    <source>
        <dbReference type="ARBA" id="ARBA00043265"/>
    </source>
</evidence>
<dbReference type="PANTHER" id="PTHR23266">
    <property type="entry name" value="IMMUNOGLOBULIN HEAVY CHAIN"/>
    <property type="match status" value="1"/>
</dbReference>
<dbReference type="InterPro" id="IPR036179">
    <property type="entry name" value="Ig-like_dom_sf"/>
</dbReference>
<dbReference type="Pfam" id="PF07686">
    <property type="entry name" value="V-set"/>
    <property type="match status" value="1"/>
</dbReference>
<evidence type="ECO:0000313" key="5">
    <source>
        <dbReference type="Ensembl" id="ENSSCAP00000009670.1"/>
    </source>
</evidence>
<dbReference type="InterPro" id="IPR050199">
    <property type="entry name" value="IgHV"/>
</dbReference>
<dbReference type="Proteomes" id="UP000694409">
    <property type="component" value="Unassembled WGS sequence"/>
</dbReference>
<dbReference type="PROSITE" id="PS50835">
    <property type="entry name" value="IG_LIKE"/>
    <property type="match status" value="1"/>
</dbReference>
<dbReference type="GO" id="GO:0019814">
    <property type="term" value="C:immunoglobulin complex"/>
    <property type="evidence" value="ECO:0007669"/>
    <property type="project" value="UniProtKB-KW"/>
</dbReference>
<sequence>MTQCERQPGRHQELQVLLLVPHLSPSVLSQNSRGMTVQEGNEVTFQCSMNGGDMSYYIMYWYRQGPRGMEWISRETSRYGEGFQDRFKGRKDSSQNSYTLQILAAQQVDAATYYCQAAVSVALFLS</sequence>
<dbReference type="GO" id="GO:0002250">
    <property type="term" value="P:adaptive immune response"/>
    <property type="evidence" value="ECO:0007669"/>
    <property type="project" value="UniProtKB-KW"/>
</dbReference>
<dbReference type="OMA" id="HVEQQFQ"/>
<dbReference type="SUPFAM" id="SSF48726">
    <property type="entry name" value="Immunoglobulin"/>
    <property type="match status" value="1"/>
</dbReference>
<dbReference type="GO" id="GO:0005576">
    <property type="term" value="C:extracellular region"/>
    <property type="evidence" value="ECO:0007669"/>
    <property type="project" value="UniProtKB-ARBA"/>
</dbReference>
<feature type="domain" description="Ig-like" evidence="4">
    <location>
        <begin position="25"/>
        <end position="126"/>
    </location>
</feature>
<dbReference type="InterPro" id="IPR013106">
    <property type="entry name" value="Ig_V-set"/>
</dbReference>
<keyword evidence="2" id="KW-1064">Adaptive immunity</keyword>
<keyword evidence="6" id="KW-1185">Reference proteome</keyword>
<protein>
    <recommendedName>
        <fullName evidence="4">Ig-like domain-containing protein</fullName>
    </recommendedName>
</protein>
<dbReference type="GeneTree" id="ENSGT00940000164778"/>
<dbReference type="InterPro" id="IPR003599">
    <property type="entry name" value="Ig_sub"/>
</dbReference>
<dbReference type="SMART" id="SM00406">
    <property type="entry name" value="IGv"/>
    <property type="match status" value="1"/>
</dbReference>
<organism evidence="5 6">
    <name type="scientific">Serinus canaria</name>
    <name type="common">Island canary</name>
    <name type="synonym">Fringilla canaria</name>
    <dbReference type="NCBI Taxonomy" id="9135"/>
    <lineage>
        <taxon>Eukaryota</taxon>
        <taxon>Metazoa</taxon>
        <taxon>Chordata</taxon>
        <taxon>Craniata</taxon>
        <taxon>Vertebrata</taxon>
        <taxon>Euteleostomi</taxon>
        <taxon>Archelosauria</taxon>
        <taxon>Archosauria</taxon>
        <taxon>Dinosauria</taxon>
        <taxon>Saurischia</taxon>
        <taxon>Theropoda</taxon>
        <taxon>Coelurosauria</taxon>
        <taxon>Aves</taxon>
        <taxon>Neognathae</taxon>
        <taxon>Neoaves</taxon>
        <taxon>Telluraves</taxon>
        <taxon>Australaves</taxon>
        <taxon>Passeriformes</taxon>
        <taxon>Passeroidea</taxon>
        <taxon>Fringillidae</taxon>
        <taxon>Carduelinae</taxon>
        <taxon>Serinus</taxon>
    </lineage>
</organism>